<name>A0ABR8LW28_9FLAO</name>
<evidence type="ECO:0000313" key="2">
    <source>
        <dbReference type="EMBL" id="MBD3864381.1"/>
    </source>
</evidence>
<keyword evidence="3" id="KW-1185">Reference proteome</keyword>
<dbReference type="InterPro" id="IPR007621">
    <property type="entry name" value="TPM_dom"/>
</dbReference>
<dbReference type="Proteomes" id="UP000627521">
    <property type="component" value="Unassembled WGS sequence"/>
</dbReference>
<dbReference type="PANTHER" id="PTHR30373:SF8">
    <property type="entry name" value="BLL7265 PROTEIN"/>
    <property type="match status" value="1"/>
</dbReference>
<evidence type="ECO:0000313" key="3">
    <source>
        <dbReference type="Proteomes" id="UP000627521"/>
    </source>
</evidence>
<dbReference type="PANTHER" id="PTHR30373">
    <property type="entry name" value="UPF0603 PROTEIN YGCG"/>
    <property type="match status" value="1"/>
</dbReference>
<dbReference type="RefSeq" id="WP_028283766.1">
    <property type="nucleotide sequence ID" value="NZ_JACXXH010000007.1"/>
</dbReference>
<sequence>MIPEDVESFLSTTEEQEIVEAIRIAEDHTSGEIRVHIENTCNDNLEGRALQVFSVLKMHNTKDRNGVLIYVAVNDHKFGIYGDKGINNLVAKDFWDNTKSIIQNHFKNGHFKQGLVDGILHAGQQLKKHFPVQDNDTNQLTNTISKG</sequence>
<comment type="caution">
    <text evidence="2">The sequence shown here is derived from an EMBL/GenBank/DDBJ whole genome shotgun (WGS) entry which is preliminary data.</text>
</comment>
<dbReference type="Pfam" id="PF04536">
    <property type="entry name" value="TPM_phosphatase"/>
    <property type="match status" value="1"/>
</dbReference>
<gene>
    <name evidence="2" type="ORF">IEG06_13055</name>
</gene>
<organism evidence="2 3">
    <name type="scientific">Olleya marilimosa</name>
    <dbReference type="NCBI Taxonomy" id="272164"/>
    <lineage>
        <taxon>Bacteria</taxon>
        <taxon>Pseudomonadati</taxon>
        <taxon>Bacteroidota</taxon>
        <taxon>Flavobacteriia</taxon>
        <taxon>Flavobacteriales</taxon>
        <taxon>Flavobacteriaceae</taxon>
    </lineage>
</organism>
<dbReference type="EMBL" id="JACXXH010000007">
    <property type="protein sequence ID" value="MBD3864381.1"/>
    <property type="molecule type" value="Genomic_DNA"/>
</dbReference>
<evidence type="ECO:0000259" key="1">
    <source>
        <dbReference type="Pfam" id="PF04536"/>
    </source>
</evidence>
<protein>
    <submittedName>
        <fullName evidence="2">TPM domain-containing protein</fullName>
    </submittedName>
</protein>
<feature type="domain" description="TPM" evidence="1">
    <location>
        <begin position="5"/>
        <end position="123"/>
    </location>
</feature>
<dbReference type="Gene3D" id="3.10.310.50">
    <property type="match status" value="1"/>
</dbReference>
<reference evidence="2 3" key="1">
    <citation type="submission" date="2020-09" db="EMBL/GenBank/DDBJ databases">
        <title>Bacillus nautilus sp. nov., Chryseoglobus crepusculi sp. nov, and Psychrobacter noctis sp. nov., isolated from deep-sea sponges from the equatorial Atlantic.</title>
        <authorList>
            <person name="Stennett H.L."/>
            <person name="Williams S.E."/>
        </authorList>
    </citation>
    <scope>NUCLEOTIDE SEQUENCE [LARGE SCALE GENOMIC DNA]</scope>
    <source>
        <strain evidence="2 3">28M-24</strain>
    </source>
</reference>
<proteinExistence type="predicted"/>
<accession>A0ABR8LW28</accession>